<dbReference type="PANTHER" id="PTHR32429">
    <property type="match status" value="1"/>
</dbReference>
<gene>
    <name evidence="3" type="ORF">TSUD_219520</name>
</gene>
<dbReference type="Proteomes" id="UP000242715">
    <property type="component" value="Unassembled WGS sequence"/>
</dbReference>
<proteinExistence type="predicted"/>
<evidence type="ECO:0000313" key="4">
    <source>
        <dbReference type="Proteomes" id="UP000242715"/>
    </source>
</evidence>
<accession>A0A2Z6NVC2</accession>
<dbReference type="GO" id="GO:0009570">
    <property type="term" value="C:chloroplast stroma"/>
    <property type="evidence" value="ECO:0007669"/>
    <property type="project" value="UniProtKB-SubCell"/>
</dbReference>
<evidence type="ECO:0000256" key="2">
    <source>
        <dbReference type="SAM" id="MobiDB-lite"/>
    </source>
</evidence>
<evidence type="ECO:0000256" key="1">
    <source>
        <dbReference type="ARBA" id="ARBA00004470"/>
    </source>
</evidence>
<organism evidence="3 4">
    <name type="scientific">Trifolium subterraneum</name>
    <name type="common">Subterranean clover</name>
    <dbReference type="NCBI Taxonomy" id="3900"/>
    <lineage>
        <taxon>Eukaryota</taxon>
        <taxon>Viridiplantae</taxon>
        <taxon>Streptophyta</taxon>
        <taxon>Embryophyta</taxon>
        <taxon>Tracheophyta</taxon>
        <taxon>Spermatophyta</taxon>
        <taxon>Magnoliopsida</taxon>
        <taxon>eudicotyledons</taxon>
        <taxon>Gunneridae</taxon>
        <taxon>Pentapetalae</taxon>
        <taxon>rosids</taxon>
        <taxon>fabids</taxon>
        <taxon>Fabales</taxon>
        <taxon>Fabaceae</taxon>
        <taxon>Papilionoideae</taxon>
        <taxon>50 kb inversion clade</taxon>
        <taxon>NPAAA clade</taxon>
        <taxon>Hologalegina</taxon>
        <taxon>IRL clade</taxon>
        <taxon>Trifolieae</taxon>
        <taxon>Trifolium</taxon>
    </lineage>
</organism>
<dbReference type="EMBL" id="DF973796">
    <property type="protein sequence ID" value="GAU40242.1"/>
    <property type="molecule type" value="Genomic_DNA"/>
</dbReference>
<name>A0A2Z6NVC2_TRISU</name>
<dbReference type="PANTHER" id="PTHR32429:SF11">
    <property type="entry name" value="RIBULOSE BISPHOSPHATE CARBOXYLASE_OXYGENASE ACTIVASE, CHLOROPLASTIC"/>
    <property type="match status" value="1"/>
</dbReference>
<reference evidence="4" key="1">
    <citation type="journal article" date="2017" name="Front. Plant Sci.">
        <title>Climate Clever Clovers: New Paradigm to Reduce the Environmental Footprint of Ruminants by Breeding Low Methanogenic Forages Utilizing Haplotype Variation.</title>
        <authorList>
            <person name="Kaur P."/>
            <person name="Appels R."/>
            <person name="Bayer P.E."/>
            <person name="Keeble-Gagnere G."/>
            <person name="Wang J."/>
            <person name="Hirakawa H."/>
            <person name="Shirasawa K."/>
            <person name="Vercoe P."/>
            <person name="Stefanova K."/>
            <person name="Durmic Z."/>
            <person name="Nichols P."/>
            <person name="Revell C."/>
            <person name="Isobe S.N."/>
            <person name="Edwards D."/>
            <person name="Erskine W."/>
        </authorList>
    </citation>
    <scope>NUCLEOTIDE SEQUENCE [LARGE SCALE GENOMIC DNA]</scope>
    <source>
        <strain evidence="4">cv. Daliak</strain>
    </source>
</reference>
<comment type="subcellular location">
    <subcellularLocation>
        <location evidence="1">Plastid</location>
        <location evidence="1">Chloroplast stroma</location>
    </subcellularLocation>
</comment>
<protein>
    <submittedName>
        <fullName evidence="3">Uncharacterized protein</fullName>
    </submittedName>
</protein>
<dbReference type="OrthoDB" id="2014558at2759"/>
<sequence length="224" mass="25652">MLPSTVINPFSIVPSIPKSFSPITSAFSPIVTILFKFFISKLTLPSRNSCRHRTRYTFSSTNNRDDDEDNKKKKLSKQSSWEAKDVDGRDYLYRLGKEADYMNIAVADIMFDYRHKVTRSFEYLQGDYYIAPLFMDKIACHIVKNYITHLNAKVPLILGILMNQFSGTFENCVMPDNSDSSVVLLWNSPSLKLCLLLVQDKLLSELMVICCPYLWIGSACDPLF</sequence>
<keyword evidence="4" id="KW-1185">Reference proteome</keyword>
<dbReference type="AlphaFoldDB" id="A0A2Z6NVC2"/>
<dbReference type="InterPro" id="IPR044960">
    <property type="entry name" value="RCA-like"/>
</dbReference>
<evidence type="ECO:0000313" key="3">
    <source>
        <dbReference type="EMBL" id="GAU40242.1"/>
    </source>
</evidence>
<feature type="region of interest" description="Disordered" evidence="2">
    <location>
        <begin position="55"/>
        <end position="79"/>
    </location>
</feature>